<organism evidence="2 3">
    <name type="scientific">Armatimonas rosea</name>
    <dbReference type="NCBI Taxonomy" id="685828"/>
    <lineage>
        <taxon>Bacteria</taxon>
        <taxon>Bacillati</taxon>
        <taxon>Armatimonadota</taxon>
        <taxon>Armatimonadia</taxon>
        <taxon>Armatimonadales</taxon>
        <taxon>Armatimonadaceae</taxon>
        <taxon>Armatimonas</taxon>
    </lineage>
</organism>
<proteinExistence type="predicted"/>
<evidence type="ECO:0000313" key="2">
    <source>
        <dbReference type="EMBL" id="MBB6053398.1"/>
    </source>
</evidence>
<name>A0A7W9SWQ9_ARMRO</name>
<comment type="caution">
    <text evidence="2">The sequence shown here is derived from an EMBL/GenBank/DDBJ whole genome shotgun (WGS) entry which is preliminary data.</text>
</comment>
<sequence length="357" mass="39281">MTTLYSSELIFPLGKLHSHSSSIVEFPRGQLLVCWYMGSGERKADDVRIMGATKPLKGGTWSKPFVLADTPGFPDTNCVLAVNGDGRLWLFYGTQLDNNWESTLLKYKVGRKVGQWDDMGVVPLKPGDEEFPAEVRAKLPAVLAAYPELERYRGELLAMADNKLKRRMGWMGRCKPMVEGKRMLLPLYSDGYNFSLVAITDDAGGTWRCSKPLIGPGAVQPSLVRRKDGTIVAFCRNNGPAPQRMLVSESSDNGVTWTVATHNALLNPGSSVDILKLKDTRWLLCYNDTEDGRHQLAVSVSEDEGKTWGKTQHLDEAEVASKSYPSLLQASDGSVHITYSFSSSGGEAIKHVVLSPP</sequence>
<dbReference type="InterPro" id="IPR036278">
    <property type="entry name" value="Sialidase_sf"/>
</dbReference>
<dbReference type="InterPro" id="IPR011040">
    <property type="entry name" value="Sialidase"/>
</dbReference>
<dbReference type="Gene3D" id="2.120.10.10">
    <property type="match status" value="2"/>
</dbReference>
<evidence type="ECO:0000259" key="1">
    <source>
        <dbReference type="Pfam" id="PF13088"/>
    </source>
</evidence>
<dbReference type="PANTHER" id="PTHR43752:SF2">
    <property type="entry name" value="BNR_ASP-BOX REPEAT FAMILY PROTEIN"/>
    <property type="match status" value="1"/>
</dbReference>
<dbReference type="Proteomes" id="UP000520814">
    <property type="component" value="Unassembled WGS sequence"/>
</dbReference>
<reference evidence="2 3" key="1">
    <citation type="submission" date="2020-08" db="EMBL/GenBank/DDBJ databases">
        <title>Genomic Encyclopedia of Type Strains, Phase IV (KMG-IV): sequencing the most valuable type-strain genomes for metagenomic binning, comparative biology and taxonomic classification.</title>
        <authorList>
            <person name="Goeker M."/>
        </authorList>
    </citation>
    <scope>NUCLEOTIDE SEQUENCE [LARGE SCALE GENOMIC DNA]</scope>
    <source>
        <strain evidence="2 3">DSM 23562</strain>
    </source>
</reference>
<dbReference type="RefSeq" id="WP_184203491.1">
    <property type="nucleotide sequence ID" value="NZ_JACHGW010000006.1"/>
</dbReference>
<gene>
    <name evidence="2" type="ORF">HNQ39_005232</name>
</gene>
<dbReference type="AlphaFoldDB" id="A0A7W9SWQ9"/>
<dbReference type="CDD" id="cd15482">
    <property type="entry name" value="Sialidase_non-viral"/>
    <property type="match status" value="1"/>
</dbReference>
<dbReference type="Pfam" id="PF13088">
    <property type="entry name" value="BNR_2"/>
    <property type="match status" value="1"/>
</dbReference>
<feature type="domain" description="Sialidase" evidence="1">
    <location>
        <begin position="171"/>
        <end position="337"/>
    </location>
</feature>
<dbReference type="SUPFAM" id="SSF50939">
    <property type="entry name" value="Sialidases"/>
    <property type="match status" value="1"/>
</dbReference>
<evidence type="ECO:0000313" key="3">
    <source>
        <dbReference type="Proteomes" id="UP000520814"/>
    </source>
</evidence>
<dbReference type="EMBL" id="JACHGW010000006">
    <property type="protein sequence ID" value="MBB6053398.1"/>
    <property type="molecule type" value="Genomic_DNA"/>
</dbReference>
<keyword evidence="3" id="KW-1185">Reference proteome</keyword>
<dbReference type="PANTHER" id="PTHR43752">
    <property type="entry name" value="BNR/ASP-BOX REPEAT FAMILY PROTEIN"/>
    <property type="match status" value="1"/>
</dbReference>
<accession>A0A7W9SWQ9</accession>
<protein>
    <submittedName>
        <fullName evidence="2">Putative neuraminidase</fullName>
    </submittedName>
</protein>